<evidence type="ECO:0000259" key="2">
    <source>
        <dbReference type="Pfam" id="PF03771"/>
    </source>
</evidence>
<evidence type="ECO:0000313" key="3">
    <source>
        <dbReference type="EMBL" id="MFC5154017.1"/>
    </source>
</evidence>
<proteinExistence type="predicted"/>
<dbReference type="RefSeq" id="WP_344480472.1">
    <property type="nucleotide sequence ID" value="NZ_BAAASB010000014.1"/>
</dbReference>
<feature type="domain" description="DUF317" evidence="2">
    <location>
        <begin position="50"/>
        <end position="104"/>
    </location>
</feature>
<protein>
    <submittedName>
        <fullName evidence="3">DUF317 domain-containing protein</fullName>
    </submittedName>
</protein>
<dbReference type="EMBL" id="JBHSKP010000013">
    <property type="protein sequence ID" value="MFC5154017.1"/>
    <property type="molecule type" value="Genomic_DNA"/>
</dbReference>
<dbReference type="InterPro" id="IPR005523">
    <property type="entry name" value="DUF317_SPDY"/>
</dbReference>
<reference evidence="4" key="1">
    <citation type="journal article" date="2019" name="Int. J. Syst. Evol. Microbiol.">
        <title>The Global Catalogue of Microorganisms (GCM) 10K type strain sequencing project: providing services to taxonomists for standard genome sequencing and annotation.</title>
        <authorList>
            <consortium name="The Broad Institute Genomics Platform"/>
            <consortium name="The Broad Institute Genome Sequencing Center for Infectious Disease"/>
            <person name="Wu L."/>
            <person name="Ma J."/>
        </authorList>
    </citation>
    <scope>NUCLEOTIDE SEQUENCE [LARGE SCALE GENOMIC DNA]</scope>
    <source>
        <strain evidence="4">PCU 266</strain>
    </source>
</reference>
<keyword evidence="4" id="KW-1185">Reference proteome</keyword>
<organism evidence="3 4">
    <name type="scientific">Streptomyces amakusaensis</name>
    <dbReference type="NCBI Taxonomy" id="67271"/>
    <lineage>
        <taxon>Bacteria</taxon>
        <taxon>Bacillati</taxon>
        <taxon>Actinomycetota</taxon>
        <taxon>Actinomycetes</taxon>
        <taxon>Kitasatosporales</taxon>
        <taxon>Streptomycetaceae</taxon>
        <taxon>Streptomyces</taxon>
    </lineage>
</organism>
<evidence type="ECO:0000256" key="1">
    <source>
        <dbReference type="SAM" id="MobiDB-lite"/>
    </source>
</evidence>
<name>A0ABW0AJS3_9ACTN</name>
<accession>A0ABW0AJS3</accession>
<dbReference type="Proteomes" id="UP001596160">
    <property type="component" value="Unassembled WGS sequence"/>
</dbReference>
<feature type="domain" description="DUF317" evidence="2">
    <location>
        <begin position="133"/>
        <end position="191"/>
    </location>
</feature>
<feature type="compositionally biased region" description="Low complexity" evidence="1">
    <location>
        <begin position="229"/>
        <end position="239"/>
    </location>
</feature>
<feature type="region of interest" description="Disordered" evidence="1">
    <location>
        <begin position="225"/>
        <end position="252"/>
    </location>
</feature>
<dbReference type="Pfam" id="PF03771">
    <property type="entry name" value="SPDY"/>
    <property type="match status" value="2"/>
</dbReference>
<evidence type="ECO:0000313" key="4">
    <source>
        <dbReference type="Proteomes" id="UP001596160"/>
    </source>
</evidence>
<comment type="caution">
    <text evidence="3">The sequence shown here is derived from an EMBL/GenBank/DDBJ whole genome shotgun (WGS) entry which is preliminary data.</text>
</comment>
<sequence length="252" mass="27734">MRDRITVEQALVPRALAGGGDPAWVTVPLHRAAGWSHGHDPLMPRVLLSSPDQQTMLRLRPDPDEPWWTLQHAQAGAAPAWDAAFGARTPVEIIAGLTDALIQQPGTPAEPDPYVPLLEHGWTPRPFASGLGSPDDLTMIMHAPEKGLPSWLITAKGRRNDVPLWRAWFSEHTPPHLVAGFTRALADPAPLARDPLHLPPVVSRSQITRREVPAEEVAQALEHRVQQLTARSSPPATRPRAPRVPPPHRRTR</sequence>
<gene>
    <name evidence="3" type="ORF">ACFPRH_19985</name>
</gene>